<proteinExistence type="inferred from homology"/>
<comment type="cofactor">
    <cofactor evidence="2 10">
        <name>Mg(2+)</name>
        <dbReference type="ChEBI" id="CHEBI:18420"/>
    </cofactor>
</comment>
<reference evidence="11 12" key="1">
    <citation type="submission" date="2016-09" db="EMBL/GenBank/DDBJ databases">
        <title>Metabolic pathway, cell adaptation mechanisms and a novel monoxygenase revealed through proteogenomic-transcription analysis of a Sphingomonas haloaromaticamans strain degrading the fungicide ortho-phenylphenol.</title>
        <authorList>
            <person name="Perruchon C."/>
            <person name="Papadopoulou E.S."/>
            <person name="Rousidou C."/>
            <person name="Vasileiadis S."/>
            <person name="Tanou G."/>
            <person name="Amoutzias G."/>
            <person name="Molassiotis A."/>
            <person name="Karpouzas D.G."/>
        </authorList>
    </citation>
    <scope>NUCLEOTIDE SEQUENCE [LARGE SCALE GENOMIC DNA]</scope>
    <source>
        <strain evidence="11 12">P3</strain>
    </source>
</reference>
<dbReference type="EC" id="3.1.3.18" evidence="5 10"/>
<dbReference type="InterPro" id="IPR023214">
    <property type="entry name" value="HAD_sf"/>
</dbReference>
<dbReference type="Gene3D" id="3.40.50.1000">
    <property type="entry name" value="HAD superfamily/HAD-like"/>
    <property type="match status" value="1"/>
</dbReference>
<dbReference type="InterPro" id="IPR050155">
    <property type="entry name" value="HAD-like_hydrolase_sf"/>
</dbReference>
<evidence type="ECO:0000256" key="10">
    <source>
        <dbReference type="HAMAP-Rule" id="MF_00495"/>
    </source>
</evidence>
<dbReference type="InterPro" id="IPR036412">
    <property type="entry name" value="HAD-like_sf"/>
</dbReference>
<feature type="binding site" evidence="10">
    <location>
        <position position="171"/>
    </location>
    <ligand>
        <name>Mg(2+)</name>
        <dbReference type="ChEBI" id="CHEBI:18420"/>
    </ligand>
</feature>
<dbReference type="NCBIfam" id="TIGR01549">
    <property type="entry name" value="HAD-SF-IA-v1"/>
    <property type="match status" value="1"/>
</dbReference>
<organism evidence="11 12">
    <name type="scientific">Edaphosphingomonas haloaromaticamans</name>
    <dbReference type="NCBI Taxonomy" id="653954"/>
    <lineage>
        <taxon>Bacteria</taxon>
        <taxon>Pseudomonadati</taxon>
        <taxon>Pseudomonadota</taxon>
        <taxon>Alphaproteobacteria</taxon>
        <taxon>Sphingomonadales</taxon>
        <taxon>Rhizorhabdaceae</taxon>
        <taxon>Edaphosphingomonas</taxon>
    </lineage>
</organism>
<keyword evidence="12" id="KW-1185">Reference proteome</keyword>
<keyword evidence="8 10" id="KW-0460">Magnesium</keyword>
<dbReference type="OrthoDB" id="9793014at2"/>
<dbReference type="GO" id="GO:0046295">
    <property type="term" value="P:glycolate biosynthetic process"/>
    <property type="evidence" value="ECO:0007669"/>
    <property type="project" value="UniProtKB-UniRule"/>
</dbReference>
<evidence type="ECO:0000256" key="7">
    <source>
        <dbReference type="ARBA" id="ARBA00022801"/>
    </source>
</evidence>
<dbReference type="PANTHER" id="PTHR43434:SF1">
    <property type="entry name" value="PHOSPHOGLYCOLATE PHOSPHATASE"/>
    <property type="match status" value="1"/>
</dbReference>
<dbReference type="InterPro" id="IPR023198">
    <property type="entry name" value="PGP-like_dom2"/>
</dbReference>
<dbReference type="EMBL" id="MIPT01000001">
    <property type="protein sequence ID" value="OHT20427.1"/>
    <property type="molecule type" value="Genomic_DNA"/>
</dbReference>
<evidence type="ECO:0000256" key="3">
    <source>
        <dbReference type="ARBA" id="ARBA00004818"/>
    </source>
</evidence>
<dbReference type="RefSeq" id="WP_070933991.1">
    <property type="nucleotide sequence ID" value="NZ_MIPT01000001.1"/>
</dbReference>
<comment type="catalytic activity">
    <reaction evidence="1 10">
        <text>2-phosphoglycolate + H2O = glycolate + phosphate</text>
        <dbReference type="Rhea" id="RHEA:14369"/>
        <dbReference type="ChEBI" id="CHEBI:15377"/>
        <dbReference type="ChEBI" id="CHEBI:29805"/>
        <dbReference type="ChEBI" id="CHEBI:43474"/>
        <dbReference type="ChEBI" id="CHEBI:58033"/>
        <dbReference type="EC" id="3.1.3.18"/>
    </reaction>
</comment>
<evidence type="ECO:0000256" key="1">
    <source>
        <dbReference type="ARBA" id="ARBA00000830"/>
    </source>
</evidence>
<keyword evidence="6 10" id="KW-0479">Metal-binding</keyword>
<name>A0A1S1HE90_9SPHN</name>
<evidence type="ECO:0000256" key="5">
    <source>
        <dbReference type="ARBA" id="ARBA00013078"/>
    </source>
</evidence>
<evidence type="ECO:0000256" key="6">
    <source>
        <dbReference type="ARBA" id="ARBA00022723"/>
    </source>
</evidence>
<feature type="binding site" evidence="10">
    <location>
        <position position="12"/>
    </location>
    <ligand>
        <name>Mg(2+)</name>
        <dbReference type="ChEBI" id="CHEBI:18420"/>
    </ligand>
</feature>
<dbReference type="GO" id="GO:0008967">
    <property type="term" value="F:phosphoglycolate phosphatase activity"/>
    <property type="evidence" value="ECO:0007669"/>
    <property type="project" value="UniProtKB-UniRule"/>
</dbReference>
<dbReference type="Gene3D" id="1.10.150.240">
    <property type="entry name" value="Putative phosphatase, domain 2"/>
    <property type="match status" value="1"/>
</dbReference>
<dbReference type="Pfam" id="PF13419">
    <property type="entry name" value="HAD_2"/>
    <property type="match status" value="1"/>
</dbReference>
<keyword evidence="7 10" id="KW-0378">Hydrolase</keyword>
<dbReference type="InterPro" id="IPR006439">
    <property type="entry name" value="HAD-SF_hydro_IA"/>
</dbReference>
<dbReference type="GO" id="GO:0046872">
    <property type="term" value="F:metal ion binding"/>
    <property type="evidence" value="ECO:0007669"/>
    <property type="project" value="UniProtKB-KW"/>
</dbReference>
<dbReference type="Proteomes" id="UP000179467">
    <property type="component" value="Unassembled WGS sequence"/>
</dbReference>
<protein>
    <recommendedName>
        <fullName evidence="5 10">Phosphoglycolate phosphatase</fullName>
        <shortName evidence="10">PGP</shortName>
        <shortName evidence="10">PGPase</shortName>
        <ecNumber evidence="5 10">3.1.3.18</ecNumber>
    </recommendedName>
</protein>
<feature type="active site" description="Nucleophile" evidence="10">
    <location>
        <position position="12"/>
    </location>
</feature>
<evidence type="ECO:0000256" key="4">
    <source>
        <dbReference type="ARBA" id="ARBA00006171"/>
    </source>
</evidence>
<evidence type="ECO:0000256" key="9">
    <source>
        <dbReference type="ARBA" id="ARBA00023277"/>
    </source>
</evidence>
<dbReference type="UniPathway" id="UPA00865">
    <property type="reaction ID" value="UER00834"/>
</dbReference>
<comment type="pathway">
    <text evidence="3 10">Organic acid metabolism; glycolate biosynthesis; glycolate from 2-phosphoglycolate: step 1/1.</text>
</comment>
<dbReference type="InterPro" id="IPR037512">
    <property type="entry name" value="PGPase_prok"/>
</dbReference>
<comment type="similarity">
    <text evidence="4 10">Belongs to the HAD-like hydrolase superfamily. CbbY/CbbZ/Gph/YieH family.</text>
</comment>
<dbReference type="GO" id="GO:0005829">
    <property type="term" value="C:cytosol"/>
    <property type="evidence" value="ECO:0007669"/>
    <property type="project" value="TreeGrafter"/>
</dbReference>
<dbReference type="HAMAP" id="MF_00495">
    <property type="entry name" value="GPH_hydrolase_bact"/>
    <property type="match status" value="1"/>
</dbReference>
<dbReference type="InterPro" id="IPR041492">
    <property type="entry name" value="HAD_2"/>
</dbReference>
<dbReference type="PRINTS" id="PR00413">
    <property type="entry name" value="HADHALOGNASE"/>
</dbReference>
<sequence>MIDFPFAVVAFDLDGTLADTAPDLTAALNHALGRMGRPPIPAEDVRHMVGHGARALLQKGLSATGEVSEALIEEGFPILLDYYYAHIADHTRPFDGLEAALDTLAARGVKLAICTNKLEGLSRELVDALGWQDRFVALVGGDTLPVRKPDPAPLLEAIARAGGGRAAFVGDSITDTDTARAAGIPCVAVTFGFSDRPVDQLGADRLIDHFDELVPALLALG</sequence>
<dbReference type="SFLD" id="SFLDS00003">
    <property type="entry name" value="Haloacid_Dehalogenase"/>
    <property type="match status" value="1"/>
</dbReference>
<evidence type="ECO:0000313" key="12">
    <source>
        <dbReference type="Proteomes" id="UP000179467"/>
    </source>
</evidence>
<evidence type="ECO:0000313" key="11">
    <source>
        <dbReference type="EMBL" id="OHT20427.1"/>
    </source>
</evidence>
<comment type="caution">
    <text evidence="11">The sequence shown here is derived from an EMBL/GenBank/DDBJ whole genome shotgun (WGS) entry which is preliminary data.</text>
</comment>
<accession>A0A1S1HE90</accession>
<gene>
    <name evidence="11" type="primary">gph_2</name>
    <name evidence="11" type="ORF">BHE75_02425</name>
</gene>
<keyword evidence="9 10" id="KW-0119">Carbohydrate metabolism</keyword>
<dbReference type="GO" id="GO:0005975">
    <property type="term" value="P:carbohydrate metabolic process"/>
    <property type="evidence" value="ECO:0007669"/>
    <property type="project" value="InterPro"/>
</dbReference>
<dbReference type="NCBIfam" id="TIGR01449">
    <property type="entry name" value="PGP_bact"/>
    <property type="match status" value="1"/>
</dbReference>
<evidence type="ECO:0000256" key="8">
    <source>
        <dbReference type="ARBA" id="ARBA00022842"/>
    </source>
</evidence>
<feature type="binding site" evidence="10">
    <location>
        <position position="14"/>
    </location>
    <ligand>
        <name>Mg(2+)</name>
        <dbReference type="ChEBI" id="CHEBI:18420"/>
    </ligand>
</feature>
<dbReference type="SFLD" id="SFLDG01129">
    <property type="entry name" value="C1.5:_HAD__Beta-PGM__Phosphata"/>
    <property type="match status" value="1"/>
</dbReference>
<dbReference type="GO" id="GO:0006281">
    <property type="term" value="P:DNA repair"/>
    <property type="evidence" value="ECO:0007669"/>
    <property type="project" value="TreeGrafter"/>
</dbReference>
<dbReference type="PANTHER" id="PTHR43434">
    <property type="entry name" value="PHOSPHOGLYCOLATE PHOSPHATASE"/>
    <property type="match status" value="1"/>
</dbReference>
<dbReference type="SUPFAM" id="SSF56784">
    <property type="entry name" value="HAD-like"/>
    <property type="match status" value="1"/>
</dbReference>
<comment type="function">
    <text evidence="10">Specifically catalyzes the dephosphorylation of 2-phosphoglycolate. Is involved in the dissimilation of the intracellular 2-phosphoglycolate formed during the DNA repair of 3'-phosphoglycolate ends, a major class of DNA lesions induced by oxidative stress.</text>
</comment>
<dbReference type="AlphaFoldDB" id="A0A1S1HE90"/>
<evidence type="ECO:0000256" key="2">
    <source>
        <dbReference type="ARBA" id="ARBA00001946"/>
    </source>
</evidence>